<dbReference type="Gene3D" id="3.40.1190.20">
    <property type="match status" value="1"/>
</dbReference>
<reference evidence="4 5" key="1">
    <citation type="submission" date="2020-08" db="EMBL/GenBank/DDBJ databases">
        <title>Genomic Encyclopedia of Type Strains, Phase IV (KMG-IV): sequencing the most valuable type-strain genomes for metagenomic binning, comparative biology and taxonomic classification.</title>
        <authorList>
            <person name="Goeker M."/>
        </authorList>
    </citation>
    <scope>NUCLEOTIDE SEQUENCE [LARGE SCALE GENOMIC DNA]</scope>
    <source>
        <strain evidence="4 5">DSM 25799</strain>
    </source>
</reference>
<evidence type="ECO:0000256" key="1">
    <source>
        <dbReference type="ARBA" id="ARBA00022679"/>
    </source>
</evidence>
<dbReference type="PANTHER" id="PTHR10584">
    <property type="entry name" value="SUGAR KINASE"/>
    <property type="match status" value="1"/>
</dbReference>
<dbReference type="InterPro" id="IPR002173">
    <property type="entry name" value="Carboh/pur_kinase_PfkB_CS"/>
</dbReference>
<keyword evidence="1 4" id="KW-0808">Transferase</keyword>
<dbReference type="Proteomes" id="UP000539953">
    <property type="component" value="Unassembled WGS sequence"/>
</dbReference>
<feature type="domain" description="Carbohydrate kinase PfkB" evidence="3">
    <location>
        <begin position="3"/>
        <end position="275"/>
    </location>
</feature>
<dbReference type="GO" id="GO:0061594">
    <property type="term" value="F:6-deoxy-6-sulfofructose kinase activity"/>
    <property type="evidence" value="ECO:0007669"/>
    <property type="project" value="UniProtKB-EC"/>
</dbReference>
<evidence type="ECO:0000259" key="3">
    <source>
        <dbReference type="Pfam" id="PF00294"/>
    </source>
</evidence>
<dbReference type="InterPro" id="IPR029056">
    <property type="entry name" value="Ribokinase-like"/>
</dbReference>
<dbReference type="GO" id="GO:0016301">
    <property type="term" value="F:kinase activity"/>
    <property type="evidence" value="ECO:0007669"/>
    <property type="project" value="UniProtKB-KW"/>
</dbReference>
<comment type="caution">
    <text evidence="4">The sequence shown here is derived from an EMBL/GenBank/DDBJ whole genome shotgun (WGS) entry which is preliminary data.</text>
</comment>
<name>A0A7W8FUX7_9FIRM</name>
<evidence type="ECO:0000313" key="5">
    <source>
        <dbReference type="Proteomes" id="UP000539953"/>
    </source>
</evidence>
<dbReference type="InterPro" id="IPR011611">
    <property type="entry name" value="PfkB_dom"/>
</dbReference>
<proteinExistence type="predicted"/>
<dbReference type="Pfam" id="PF00294">
    <property type="entry name" value="PfkB"/>
    <property type="match status" value="1"/>
</dbReference>
<dbReference type="GO" id="GO:0005829">
    <property type="term" value="C:cytosol"/>
    <property type="evidence" value="ECO:0007669"/>
    <property type="project" value="TreeGrafter"/>
</dbReference>
<keyword evidence="5" id="KW-1185">Reference proteome</keyword>
<dbReference type="AlphaFoldDB" id="A0A7W8FUX7"/>
<organism evidence="4 5">
    <name type="scientific">Catenisphaera adipataccumulans</name>
    <dbReference type="NCBI Taxonomy" id="700500"/>
    <lineage>
        <taxon>Bacteria</taxon>
        <taxon>Bacillati</taxon>
        <taxon>Bacillota</taxon>
        <taxon>Erysipelotrichia</taxon>
        <taxon>Erysipelotrichales</taxon>
        <taxon>Erysipelotrichaceae</taxon>
        <taxon>Catenisphaera</taxon>
    </lineage>
</organism>
<keyword evidence="2 4" id="KW-0418">Kinase</keyword>
<dbReference type="EC" id="2.7.1.184" evidence="4"/>
<sequence>MTILCLGQTVYDTVLPIDSPLKENEKRRAVNGFSCMGGPAANAAYLCGLWHADTYLCARIGKDAAGQAILDTLTKVGVHTETMLVDEQTKTSTSSILVNLQNGSRTIVNIPLSEAHVLPVTWPEHVDVILMDGHELPLCREAMQRYPNAQIVWDGDRVKPHSMDLLKRVDHLICSEEFAAQITGHETDETTYAQLQPLARHVILTVGEKGWINNGRLHPAYQAKTLDTTGAGDVFHGAFAYGLDQRMSVPESLELAGLAAAISTEKAGGMPSIPTLEDVKQRRP</sequence>
<evidence type="ECO:0000313" key="4">
    <source>
        <dbReference type="EMBL" id="MBB5182558.1"/>
    </source>
</evidence>
<protein>
    <submittedName>
        <fullName evidence="4">Sulfofructose kinase</fullName>
        <ecNumber evidence="4">2.7.1.184</ecNumber>
    </submittedName>
</protein>
<dbReference type="EMBL" id="JACHHK010000002">
    <property type="protein sequence ID" value="MBB5182558.1"/>
    <property type="molecule type" value="Genomic_DNA"/>
</dbReference>
<evidence type="ECO:0000256" key="2">
    <source>
        <dbReference type="ARBA" id="ARBA00022777"/>
    </source>
</evidence>
<dbReference type="RefSeq" id="WP_183327349.1">
    <property type="nucleotide sequence ID" value="NZ_JACHHK010000002.1"/>
</dbReference>
<dbReference type="PROSITE" id="PS00584">
    <property type="entry name" value="PFKB_KINASES_2"/>
    <property type="match status" value="1"/>
</dbReference>
<dbReference type="PANTHER" id="PTHR10584:SF157">
    <property type="entry name" value="SULFOFRUCTOSE KINASE"/>
    <property type="match status" value="1"/>
</dbReference>
<accession>A0A7W8FUX7</accession>
<gene>
    <name evidence="4" type="ORF">HNQ47_000577</name>
</gene>
<dbReference type="SUPFAM" id="SSF53613">
    <property type="entry name" value="Ribokinase-like"/>
    <property type="match status" value="1"/>
</dbReference>